<reference evidence="3 4" key="1">
    <citation type="journal article" date="2012" name="Science">
        <title>The Paleozoic origin of enzymatic lignin decomposition reconstructed from 31 fungal genomes.</title>
        <authorList>
            <person name="Floudas D."/>
            <person name="Binder M."/>
            <person name="Riley R."/>
            <person name="Barry K."/>
            <person name="Blanchette R.A."/>
            <person name="Henrissat B."/>
            <person name="Martinez A.T."/>
            <person name="Otillar R."/>
            <person name="Spatafora J.W."/>
            <person name="Yadav J.S."/>
            <person name="Aerts A."/>
            <person name="Benoit I."/>
            <person name="Boyd A."/>
            <person name="Carlson A."/>
            <person name="Copeland A."/>
            <person name="Coutinho P.M."/>
            <person name="de Vries R.P."/>
            <person name="Ferreira P."/>
            <person name="Findley K."/>
            <person name="Foster B."/>
            <person name="Gaskell J."/>
            <person name="Glotzer D."/>
            <person name="Gorecki P."/>
            <person name="Heitman J."/>
            <person name="Hesse C."/>
            <person name="Hori C."/>
            <person name="Igarashi K."/>
            <person name="Jurgens J.A."/>
            <person name="Kallen N."/>
            <person name="Kersten P."/>
            <person name="Kohler A."/>
            <person name="Kuees U."/>
            <person name="Kumar T.K.A."/>
            <person name="Kuo A."/>
            <person name="LaButti K."/>
            <person name="Larrondo L.F."/>
            <person name="Lindquist E."/>
            <person name="Ling A."/>
            <person name="Lombard V."/>
            <person name="Lucas S."/>
            <person name="Lundell T."/>
            <person name="Martin R."/>
            <person name="McLaughlin D.J."/>
            <person name="Morgenstern I."/>
            <person name="Morin E."/>
            <person name="Murat C."/>
            <person name="Nagy L.G."/>
            <person name="Nolan M."/>
            <person name="Ohm R.A."/>
            <person name="Patyshakuliyeva A."/>
            <person name="Rokas A."/>
            <person name="Ruiz-Duenas F.J."/>
            <person name="Sabat G."/>
            <person name="Salamov A."/>
            <person name="Samejima M."/>
            <person name="Schmutz J."/>
            <person name="Slot J.C."/>
            <person name="St John F."/>
            <person name="Stenlid J."/>
            <person name="Sun H."/>
            <person name="Sun S."/>
            <person name="Syed K."/>
            <person name="Tsang A."/>
            <person name="Wiebenga A."/>
            <person name="Young D."/>
            <person name="Pisabarro A."/>
            <person name="Eastwood D.C."/>
            <person name="Martin F."/>
            <person name="Cullen D."/>
            <person name="Grigoriev I.V."/>
            <person name="Hibbett D.S."/>
        </authorList>
    </citation>
    <scope>NUCLEOTIDE SEQUENCE</scope>
    <source>
        <strain evidence="4">FP-58527</strain>
    </source>
</reference>
<evidence type="ECO:0000313" key="4">
    <source>
        <dbReference type="Proteomes" id="UP000015241"/>
    </source>
</evidence>
<dbReference type="HOGENOM" id="CLU_051719_1_0_1"/>
<sequence length="359" mass="37989">MFDSELRSTTPFDGQYIETSADNSAVEWWYLQALASTTEGDNPPANVHILYYQGYPVGDGSSASQAGEPEYYITVNGMFPNGTIFNFNVPTSTGGVTTSGQAVAGKWGDAGSFAVASDFSTVAATVSAAEYGIEAELSFRSRTPHHFGCNVTDGPYFASAVLAGQQLNTAEALLYEQLGWATTIPGGPAEVSLAVNGTKFSFNGTGYHDANWLPQPLNAAVSSWYFLNAAVGPYDMSAVLVQAVNSTLQLGTGFLAKDGVILQNQCSVVGMRETDISTATPTGSYEDSGLTLPTGFTLSYTLANGDVYTFDLSKKGTNPDMSFYHRWIGQATGGPVGGPQETGTAVFEWLNPGLNTYNP</sequence>
<dbReference type="InterPro" id="IPR056402">
    <property type="entry name" value="DA_N"/>
</dbReference>
<dbReference type="AlphaFoldDB" id="S8FIK2"/>
<dbReference type="InterPro" id="IPR057722">
    <property type="entry name" value="AsqO/PenF-like_C"/>
</dbReference>
<feature type="domain" description="AsqO/PenF-like C-terminal" evidence="2">
    <location>
        <begin position="219"/>
        <end position="350"/>
    </location>
</feature>
<gene>
    <name evidence="3" type="ORF">FOMPIDRAFT_1031635</name>
</gene>
<accession>S8FIK2</accession>
<protein>
    <submittedName>
        <fullName evidence="3">Uncharacterized protein</fullName>
    </submittedName>
</protein>
<name>S8FIK2_FOMSC</name>
<feature type="domain" description="Diels-Alderase N-terminal" evidence="1">
    <location>
        <begin position="21"/>
        <end position="212"/>
    </location>
</feature>
<evidence type="ECO:0000313" key="3">
    <source>
        <dbReference type="EMBL" id="EPS98199.1"/>
    </source>
</evidence>
<dbReference type="Proteomes" id="UP000015241">
    <property type="component" value="Unassembled WGS sequence"/>
</dbReference>
<dbReference type="eggNOG" id="ENOG502SMYB">
    <property type="taxonomic scope" value="Eukaryota"/>
</dbReference>
<dbReference type="Pfam" id="PF24137">
    <property type="entry name" value="DA_N"/>
    <property type="match status" value="1"/>
</dbReference>
<organism evidence="3 4">
    <name type="scientific">Fomitopsis schrenkii</name>
    <name type="common">Brown rot fungus</name>
    <dbReference type="NCBI Taxonomy" id="2126942"/>
    <lineage>
        <taxon>Eukaryota</taxon>
        <taxon>Fungi</taxon>
        <taxon>Dikarya</taxon>
        <taxon>Basidiomycota</taxon>
        <taxon>Agaricomycotina</taxon>
        <taxon>Agaricomycetes</taxon>
        <taxon>Polyporales</taxon>
        <taxon>Fomitopsis</taxon>
    </lineage>
</organism>
<proteinExistence type="predicted"/>
<dbReference type="SUPFAM" id="SSF159245">
    <property type="entry name" value="AttH-like"/>
    <property type="match status" value="1"/>
</dbReference>
<evidence type="ECO:0000259" key="1">
    <source>
        <dbReference type="Pfam" id="PF24137"/>
    </source>
</evidence>
<dbReference type="OrthoDB" id="5344254at2759"/>
<dbReference type="Pfam" id="PF25581">
    <property type="entry name" value="AsqO_C"/>
    <property type="match status" value="1"/>
</dbReference>
<dbReference type="InParanoid" id="S8FIK2"/>
<dbReference type="EMBL" id="KE504168">
    <property type="protein sequence ID" value="EPS98199.1"/>
    <property type="molecule type" value="Genomic_DNA"/>
</dbReference>
<evidence type="ECO:0000259" key="2">
    <source>
        <dbReference type="Pfam" id="PF25581"/>
    </source>
</evidence>
<dbReference type="STRING" id="743788.S8FIK2"/>
<keyword evidence="4" id="KW-1185">Reference proteome</keyword>